<protein>
    <submittedName>
        <fullName evidence="5">Uncharacterized protein LOC105846359 isoform X3</fullName>
    </submittedName>
</protein>
<dbReference type="InterPro" id="IPR001849">
    <property type="entry name" value="PH_domain"/>
</dbReference>
<accession>A0ABM4C423</accession>
<evidence type="ECO:0000313" key="4">
    <source>
        <dbReference type="Proteomes" id="UP001652625"/>
    </source>
</evidence>
<dbReference type="SMART" id="SM00233">
    <property type="entry name" value="PH"/>
    <property type="match status" value="2"/>
</dbReference>
<sequence length="889" mass="101949">MNVFDPKCPTLGVPIFESEISFKKGLHSQWVESFLSLYQNMLVVYASKEKLLPLQHFMPKTSTLSVGSKTEKRIFEIISQTDTTLYLFETNSDIFAGTWILNLKNAGWKLIELYPWNDSTYFSQDNNFKINEISNQLTDLTNLNEKKEEKFMESHSITYLTDDKKFKVEMVTEQTEEQISESGYVSNVKLEGKTRKKSVFVHAQEMNKDYWQNYEEKLGLSEDIEYFNNEDPKAKNMKKKHKDIYSIDIDHDIINNNSLFANKDIFPKNITTTQKRHSMYQLFTNIKSRFGSTTSHKSASRRSRSLQDYFTSKLLWNCNGNWTSIIFIFENGSLLGYKDADMKLLEVKLDVRECIITTINSVGILPKLNLFKLGLTIETGHIFAAWNEDDYKIWLQVLGNFAKERVDINLSEINSSEDVPYATSYGQQSLRSNLLSTSSEVSSVVTENHPDFIDSGNDGDESGLEVPHERISILINKSEKLSQQAEKDGNFRNSDHSSEYLKKTKVRNDSLTSFTNESGNHDSPLFELKPTVTNVFRVPQETKKKNPFNKNRWSMLDLAKANDRTSSFGSKQANSSKTQIGTNNMNGHSVLNKNDEPIMSIIRNSDLNSSNNFSKNNANHFYRSNSLTVSPAAKKNISSTLTDEEKNHLNKLHSDSQETMNMIMLDTLLRKRRNSLTLEKGHITITLESLNETLKKNKEYEHNGESKRERINSLEKKLHAINLEINNINQKMKGIPPKLFNHEQPMQHIRSSIIKNKFKLSTNKRKISFESGSSLSIESFASSDSMKEFQTGEDICEIITETTLEGSSVNELTGIQQLLLTTEKIENKHHVVNENFSILNKRSQSLDSMEKSVKGGDSKTSKNSRLIIEDFELFSQQFFSNMEKMNKAK</sequence>
<keyword evidence="1" id="KW-0175">Coiled coil</keyword>
<dbReference type="SUPFAM" id="SSF50729">
    <property type="entry name" value="PH domain-like"/>
    <property type="match status" value="2"/>
</dbReference>
<dbReference type="RefSeq" id="XP_065656304.1">
    <property type="nucleotide sequence ID" value="XM_065800232.1"/>
</dbReference>
<evidence type="ECO:0000313" key="5">
    <source>
        <dbReference type="RefSeq" id="XP_065656304.1"/>
    </source>
</evidence>
<dbReference type="GeneID" id="105846359"/>
<organism evidence="4 5">
    <name type="scientific">Hydra vulgaris</name>
    <name type="common">Hydra</name>
    <name type="synonym">Hydra attenuata</name>
    <dbReference type="NCBI Taxonomy" id="6087"/>
    <lineage>
        <taxon>Eukaryota</taxon>
        <taxon>Metazoa</taxon>
        <taxon>Cnidaria</taxon>
        <taxon>Hydrozoa</taxon>
        <taxon>Hydroidolina</taxon>
        <taxon>Anthoathecata</taxon>
        <taxon>Aplanulata</taxon>
        <taxon>Hydridae</taxon>
        <taxon>Hydra</taxon>
    </lineage>
</organism>
<proteinExistence type="predicted"/>
<dbReference type="Proteomes" id="UP001652625">
    <property type="component" value="Chromosome 06"/>
</dbReference>
<reference evidence="5" key="1">
    <citation type="submission" date="2025-08" db="UniProtKB">
        <authorList>
            <consortium name="RefSeq"/>
        </authorList>
    </citation>
    <scope>IDENTIFICATION</scope>
</reference>
<feature type="coiled-coil region" evidence="1">
    <location>
        <begin position="697"/>
        <end position="731"/>
    </location>
</feature>
<evidence type="ECO:0000256" key="2">
    <source>
        <dbReference type="SAM" id="MobiDB-lite"/>
    </source>
</evidence>
<feature type="domain" description="PH" evidence="3">
    <location>
        <begin position="304"/>
        <end position="405"/>
    </location>
</feature>
<keyword evidence="4" id="KW-1185">Reference proteome</keyword>
<feature type="region of interest" description="Disordered" evidence="2">
    <location>
        <begin position="564"/>
        <end position="588"/>
    </location>
</feature>
<feature type="domain" description="PH" evidence="3">
    <location>
        <begin position="14"/>
        <end position="110"/>
    </location>
</feature>
<evidence type="ECO:0000259" key="3">
    <source>
        <dbReference type="SMART" id="SM00233"/>
    </source>
</evidence>
<name>A0ABM4C423_HYDVU</name>
<gene>
    <name evidence="5" type="primary">LOC105846359</name>
</gene>
<evidence type="ECO:0000256" key="1">
    <source>
        <dbReference type="SAM" id="Coils"/>
    </source>
</evidence>